<evidence type="ECO:0000313" key="5">
    <source>
        <dbReference type="EMBL" id="KAL3800255.1"/>
    </source>
</evidence>
<organism evidence="5 6">
    <name type="scientific">Cyclotella atomus</name>
    <dbReference type="NCBI Taxonomy" id="382360"/>
    <lineage>
        <taxon>Eukaryota</taxon>
        <taxon>Sar</taxon>
        <taxon>Stramenopiles</taxon>
        <taxon>Ochrophyta</taxon>
        <taxon>Bacillariophyta</taxon>
        <taxon>Coscinodiscophyceae</taxon>
        <taxon>Thalassiosirophycidae</taxon>
        <taxon>Stephanodiscales</taxon>
        <taxon>Stephanodiscaceae</taxon>
        <taxon>Cyclotella</taxon>
    </lineage>
</organism>
<dbReference type="Proteomes" id="UP001530400">
    <property type="component" value="Unassembled WGS sequence"/>
</dbReference>
<feature type="compositionally biased region" description="Pro residues" evidence="4">
    <location>
        <begin position="512"/>
        <end position="523"/>
    </location>
</feature>
<gene>
    <name evidence="5" type="ORF">ACHAWO_013837</name>
</gene>
<keyword evidence="1" id="KW-0677">Repeat</keyword>
<proteinExistence type="predicted"/>
<evidence type="ECO:0000256" key="4">
    <source>
        <dbReference type="SAM" id="MobiDB-lite"/>
    </source>
</evidence>
<accession>A0ABD3QIG9</accession>
<dbReference type="PANTHER" id="PTHR45641:SF19">
    <property type="entry name" value="NEPHROCYSTIN-3"/>
    <property type="match status" value="1"/>
</dbReference>
<dbReference type="SMART" id="SM00028">
    <property type="entry name" value="TPR"/>
    <property type="match status" value="14"/>
</dbReference>
<evidence type="ECO:0000256" key="2">
    <source>
        <dbReference type="ARBA" id="ARBA00022803"/>
    </source>
</evidence>
<dbReference type="EMBL" id="JALLPJ020000164">
    <property type="protein sequence ID" value="KAL3800255.1"/>
    <property type="molecule type" value="Genomic_DNA"/>
</dbReference>
<dbReference type="InterPro" id="IPR019734">
    <property type="entry name" value="TPR_rpt"/>
</dbReference>
<dbReference type="PANTHER" id="PTHR45641">
    <property type="entry name" value="TETRATRICOPEPTIDE REPEAT PROTEIN (AFU_ORTHOLOGUE AFUA_6G03870)"/>
    <property type="match status" value="1"/>
</dbReference>
<dbReference type="Pfam" id="PF13424">
    <property type="entry name" value="TPR_12"/>
    <property type="match status" value="5"/>
</dbReference>
<dbReference type="SUPFAM" id="SSF48452">
    <property type="entry name" value="TPR-like"/>
    <property type="match status" value="4"/>
</dbReference>
<reference evidence="5 6" key="1">
    <citation type="submission" date="2024-10" db="EMBL/GenBank/DDBJ databases">
        <title>Updated reference genomes for cyclostephanoid diatoms.</title>
        <authorList>
            <person name="Roberts W.R."/>
            <person name="Alverson A.J."/>
        </authorList>
    </citation>
    <scope>NUCLEOTIDE SEQUENCE [LARGE SCALE GENOMIC DNA]</scope>
    <source>
        <strain evidence="5 6">AJA010-31</strain>
    </source>
</reference>
<feature type="region of interest" description="Disordered" evidence="4">
    <location>
        <begin position="499"/>
        <end position="543"/>
    </location>
</feature>
<sequence>MTFETDLYSQIHQAASLFERAQRQFNSPHNNSNNNNNHQDMINDATASLDIYQSCLASIKRAKRTKTNTVYKEKEVTKKCINLELRMATILRFLAISVLSNTNNDEGRIANIKSAIGYHDDAVSLLVGVFDDGKEENKSDVDKYSKADEMEDEDDDSSILFTLQIPQQTGTTILQFTIPTENQRVRAIATSLNSLASLHALFNDDRSAMDAYREALEILRAATEEEEEECKSETKSGIELDLAETLMNVGTFHLRRDELDAALNAYSTVYALHLNGSKESSTSSSSSSALAALNNLGIVHERRGELVKALECYMQVKSRRVDMLGVEDVAVADAWMNIGNCMQRQLQWEEAGGAYVNAIEIYQKYSREESSWQESVKLSRALSGALRNNGTRFSKQRKIADAIEQFVEGVMVEDEMIQTLFSTSQGENGIKDAIYQSKLSMAQMLGILGCLYLEHLPLEAQSFCKSKGAFHKAIQIYFELGCAPDHPSVVWAGSNLESASRLEEQSKQQQVHPPPPPPPTPPPKKQRNPLSPSSVEKPELVTRGISETTKFVNDLETPDNQNQGDKAEGDSVFLGVEDYQSSTDELDEILSQRVETITQSAKNISLLDVKNASHESPFDEEADFVTGRDTGPTNAQKSNHEEIPDEVNFGAMNSPLSAKNRNISYTSFTETPDRNEGFGREEELRDELNKSYEHFGEESEEVARAHIALAEAFWQRGDRASATEHYTIAHSIFDYKLGDNESCAAILKALGDLNKEDEKYDAANELYNEAMEIETSVYGHCLPSTLNAAGVVCLLEEDFRAAMEFHRRALQLQQKSLEEGNKYEMYETLVLIGNVYYSERNNLSNIRSKGVDYKEFIELGFLGWIAHAHDMRGEYIKACQFYEESLQINISEKRKESKKETALTLNRLGSLNRELGRYDEAIEYHQRAMLLQQSTSNSAKAMTAETCVLMGMVKAKMGQYQKALNLYEDSLLVLKASLGDKHLSVAKTMTQIGGVHLELSNYDKAMSILSEAEEYQVATVGEHHRDTFETQTLLGRVLSAIGKFDQALVKLHNVVENQTKMFGENHPSIAETNQFIGECFLDQNMVEEAREMFVHCYNMRKRFFSLDMLAIAESMVDVIRARSGRPERSLAIYRNAMEIYNDYLPDNHPLLGHLLVYEGDIHVELLDFASAVDRYHKANNIFLKTFGEGHLVVADILVNIGQVLLRKCDYDGAKEQFCTALEIYNTKLPEGHPKIAAAAQHLDRLDQEEALCV</sequence>
<keyword evidence="2 3" id="KW-0802">TPR repeat</keyword>
<dbReference type="AlphaFoldDB" id="A0ABD3QIG9"/>
<dbReference type="Gene3D" id="1.25.40.10">
    <property type="entry name" value="Tetratricopeptide repeat domain"/>
    <property type="match status" value="5"/>
</dbReference>
<dbReference type="PROSITE" id="PS50005">
    <property type="entry name" value="TPR"/>
    <property type="match status" value="2"/>
</dbReference>
<feature type="repeat" description="TPR" evidence="3">
    <location>
        <begin position="902"/>
        <end position="935"/>
    </location>
</feature>
<comment type="caution">
    <text evidence="5">The sequence shown here is derived from an EMBL/GenBank/DDBJ whole genome shotgun (WGS) entry which is preliminary data.</text>
</comment>
<protein>
    <submittedName>
        <fullName evidence="5">Uncharacterized protein</fullName>
    </submittedName>
</protein>
<dbReference type="InterPro" id="IPR011990">
    <property type="entry name" value="TPR-like_helical_dom_sf"/>
</dbReference>
<evidence type="ECO:0000313" key="6">
    <source>
        <dbReference type="Proteomes" id="UP001530400"/>
    </source>
</evidence>
<feature type="region of interest" description="Disordered" evidence="4">
    <location>
        <begin position="549"/>
        <end position="568"/>
    </location>
</feature>
<evidence type="ECO:0000256" key="1">
    <source>
        <dbReference type="ARBA" id="ARBA00022737"/>
    </source>
</evidence>
<name>A0ABD3QIG9_9STRA</name>
<evidence type="ECO:0000256" key="3">
    <source>
        <dbReference type="PROSITE-ProRule" id="PRU00339"/>
    </source>
</evidence>
<feature type="repeat" description="TPR" evidence="3">
    <location>
        <begin position="744"/>
        <end position="777"/>
    </location>
</feature>
<keyword evidence="6" id="KW-1185">Reference proteome</keyword>